<name>A0A914HIP9_GLORO</name>
<feature type="compositionally biased region" description="Polar residues" evidence="1">
    <location>
        <begin position="60"/>
        <end position="78"/>
    </location>
</feature>
<dbReference type="AlphaFoldDB" id="A0A914HIP9"/>
<sequence length="570" mass="62006">MNLVLETFERVLYPSGGAATRRASASGLAVQQQQQRQPAADRQQMGGFGGRRQSGGGGANTSQCTRWGSPMLMSSANGVTVFDPPRGSASGRAVLQQQQSKDLAGFGEGGELGGSRTPSRSRSSARRKKSSGSHPRKQSMASLLYAVISASAPSTQQRRRSRLPPPRQWSVPERGSLDLNLEDEPFRLVQKAPSATLSPSPSYSIQQRTPPPRERLSIETMSGTKKTTGTPPDNVHYQSVLLGFATGGSSLRSSRFGRLPSDRSPLESLFLAQHGRIRQWPTLSRALMLRCVDPEPLYPFLHYAVFEGCGTSAEVAEEMNRTSVGHAEFVSFEEVIALERQAACDAFCTSPTASVHAANPPAPLSSAAHGGFIVLCFRLLDGQTGNSARLENTWLSWTGAHEIYKYSPRAWQLRRLSLHRRVPFPAAAPPSASSASPDFGYVLFCEFGSILHPTNALAALDMCERLRTRNCGTVSLFQVRHCFDSPSTVSVSTFPSNGHFAASPTVPNSLSPHWSPHQIRRSAAAYRLSRMGYSQDVPDSADGMAERRTMLLRMRERSLGWDGERSGTAL</sequence>
<feature type="compositionally biased region" description="Low complexity" evidence="1">
    <location>
        <begin position="23"/>
        <end position="45"/>
    </location>
</feature>
<dbReference type="Proteomes" id="UP000887572">
    <property type="component" value="Unplaced"/>
</dbReference>
<evidence type="ECO:0000313" key="3">
    <source>
        <dbReference type="Proteomes" id="UP000887572"/>
    </source>
</evidence>
<organism evidence="3 4">
    <name type="scientific">Globodera rostochiensis</name>
    <name type="common">Golden nematode worm</name>
    <name type="synonym">Heterodera rostochiensis</name>
    <dbReference type="NCBI Taxonomy" id="31243"/>
    <lineage>
        <taxon>Eukaryota</taxon>
        <taxon>Metazoa</taxon>
        <taxon>Ecdysozoa</taxon>
        <taxon>Nematoda</taxon>
        <taxon>Chromadorea</taxon>
        <taxon>Rhabditida</taxon>
        <taxon>Tylenchina</taxon>
        <taxon>Tylenchomorpha</taxon>
        <taxon>Tylenchoidea</taxon>
        <taxon>Heteroderidae</taxon>
        <taxon>Heteroderinae</taxon>
        <taxon>Globodera</taxon>
    </lineage>
</organism>
<proteinExistence type="predicted"/>
<accession>A0A914HIP9</accession>
<feature type="compositionally biased region" description="Polar residues" evidence="1">
    <location>
        <begin position="219"/>
        <end position="231"/>
    </location>
</feature>
<feature type="compositionally biased region" description="Basic residues" evidence="1">
    <location>
        <begin position="123"/>
        <end position="137"/>
    </location>
</feature>
<reference evidence="4" key="1">
    <citation type="submission" date="2022-11" db="UniProtKB">
        <authorList>
            <consortium name="WormBaseParasite"/>
        </authorList>
    </citation>
    <scope>IDENTIFICATION</scope>
</reference>
<evidence type="ECO:0000256" key="1">
    <source>
        <dbReference type="SAM" id="MobiDB-lite"/>
    </source>
</evidence>
<feature type="region of interest" description="Disordered" evidence="1">
    <location>
        <begin position="23"/>
        <end position="139"/>
    </location>
</feature>
<feature type="compositionally biased region" description="Gly residues" evidence="1">
    <location>
        <begin position="46"/>
        <end position="59"/>
    </location>
</feature>
<evidence type="ECO:0000313" key="4">
    <source>
        <dbReference type="WBParaSite" id="Gr19_v10_g17531.t1"/>
    </source>
</evidence>
<dbReference type="PANTHER" id="PTHR22198:SF1">
    <property type="entry name" value="FERM DOMAIN-CONTAINING PROTEIN"/>
    <property type="match status" value="1"/>
</dbReference>
<dbReference type="PANTHER" id="PTHR22198">
    <property type="entry name" value="FERM DOMAIN-CONTAINING PROTEIN"/>
    <property type="match status" value="1"/>
</dbReference>
<feature type="domain" description="DUF7153" evidence="2">
    <location>
        <begin position="285"/>
        <end position="479"/>
    </location>
</feature>
<dbReference type="InterPro" id="IPR055577">
    <property type="entry name" value="DUF7153"/>
</dbReference>
<dbReference type="WBParaSite" id="Gr19_v10_g17531.t1">
    <property type="protein sequence ID" value="Gr19_v10_g17531.t1"/>
    <property type="gene ID" value="Gr19_v10_g17531"/>
</dbReference>
<protein>
    <recommendedName>
        <fullName evidence="2">DUF7153 domain-containing protein</fullName>
    </recommendedName>
</protein>
<keyword evidence="3" id="KW-1185">Reference proteome</keyword>
<feature type="compositionally biased region" description="Polar residues" evidence="1">
    <location>
        <begin position="193"/>
        <end position="208"/>
    </location>
</feature>
<feature type="region of interest" description="Disordered" evidence="1">
    <location>
        <begin position="151"/>
        <end position="176"/>
    </location>
</feature>
<dbReference type="Pfam" id="PF23672">
    <property type="entry name" value="DUF7153"/>
    <property type="match status" value="1"/>
</dbReference>
<feature type="region of interest" description="Disordered" evidence="1">
    <location>
        <begin position="192"/>
        <end position="233"/>
    </location>
</feature>
<evidence type="ECO:0000259" key="2">
    <source>
        <dbReference type="Pfam" id="PF23672"/>
    </source>
</evidence>